<keyword evidence="1" id="KW-0808">Transferase</keyword>
<name>A0A377DI93_ECOLX</name>
<evidence type="ECO:0000313" key="1">
    <source>
        <dbReference type="EMBL" id="STM20158.1"/>
    </source>
</evidence>
<gene>
    <name evidence="1" type="primary">gsk_2</name>
    <name evidence="1" type="ORF">NCTC7922_06119</name>
</gene>
<proteinExistence type="predicted"/>
<dbReference type="SUPFAM" id="SSF53613">
    <property type="entry name" value="Ribokinase-like"/>
    <property type="match status" value="1"/>
</dbReference>
<reference evidence="1 2" key="1">
    <citation type="submission" date="2018-06" db="EMBL/GenBank/DDBJ databases">
        <authorList>
            <consortium name="Pathogen Informatics"/>
            <person name="Doyle S."/>
        </authorList>
    </citation>
    <scope>NUCLEOTIDE SEQUENCE [LARGE SCALE GENOMIC DNA]</scope>
    <source>
        <strain evidence="1 2">NCTC7922</strain>
    </source>
</reference>
<accession>A0A377DI93</accession>
<dbReference type="Gene3D" id="3.40.1190.20">
    <property type="match status" value="1"/>
</dbReference>
<keyword evidence="1" id="KW-0418">Kinase</keyword>
<dbReference type="EC" id="2.7.1.73" evidence="1"/>
<dbReference type="GO" id="GO:0016301">
    <property type="term" value="F:kinase activity"/>
    <property type="evidence" value="ECO:0007669"/>
    <property type="project" value="UniProtKB-KW"/>
</dbReference>
<protein>
    <submittedName>
        <fullName evidence="1">Inosine-guanosine kinase</fullName>
        <ecNumber evidence="1">2.7.1.73</ecNumber>
    </submittedName>
</protein>
<dbReference type="Gene3D" id="3.30.1110.10">
    <property type="match status" value="1"/>
</dbReference>
<sequence>MGIDQTLVDIEAKVDDEFIERYGLSAGHSLVIEDDVAEALYQELKQKNLITHQFAGGTIGNTMHNYSVLADDRSVLLGVMCSNIEIGSYAYRYCVIPPAVPILTIYKRGWPDWSLLYADWRVRGNVPLLSALAT</sequence>
<dbReference type="AlphaFoldDB" id="A0A377DI93"/>
<dbReference type="EMBL" id="UGFC01000006">
    <property type="protein sequence ID" value="STM20158.1"/>
    <property type="molecule type" value="Genomic_DNA"/>
</dbReference>
<dbReference type="Proteomes" id="UP000254174">
    <property type="component" value="Unassembled WGS sequence"/>
</dbReference>
<dbReference type="InterPro" id="IPR029056">
    <property type="entry name" value="Ribokinase-like"/>
</dbReference>
<evidence type="ECO:0000313" key="2">
    <source>
        <dbReference type="Proteomes" id="UP000254174"/>
    </source>
</evidence>
<organism evidence="1 2">
    <name type="scientific">Escherichia coli</name>
    <dbReference type="NCBI Taxonomy" id="562"/>
    <lineage>
        <taxon>Bacteria</taxon>
        <taxon>Pseudomonadati</taxon>
        <taxon>Pseudomonadota</taxon>
        <taxon>Gammaproteobacteria</taxon>
        <taxon>Enterobacterales</taxon>
        <taxon>Enterobacteriaceae</taxon>
        <taxon>Escherichia</taxon>
    </lineage>
</organism>